<accession>A0ABZ1CBL2</accession>
<keyword evidence="3" id="KW-1003">Cell membrane</keyword>
<organism evidence="8 9">
    <name type="scientific">Actomonas aquatica</name>
    <dbReference type="NCBI Taxonomy" id="2866162"/>
    <lineage>
        <taxon>Bacteria</taxon>
        <taxon>Pseudomonadati</taxon>
        <taxon>Verrucomicrobiota</taxon>
        <taxon>Opitutia</taxon>
        <taxon>Opitutales</taxon>
        <taxon>Opitutaceae</taxon>
        <taxon>Actomonas</taxon>
    </lineage>
</organism>
<feature type="transmembrane region" description="Helical" evidence="7">
    <location>
        <begin position="86"/>
        <end position="105"/>
    </location>
</feature>
<proteinExistence type="inferred from homology"/>
<keyword evidence="9" id="KW-1185">Reference proteome</keyword>
<feature type="transmembrane region" description="Helical" evidence="7">
    <location>
        <begin position="264"/>
        <end position="287"/>
    </location>
</feature>
<feature type="transmembrane region" description="Helical" evidence="7">
    <location>
        <begin position="202"/>
        <end position="227"/>
    </location>
</feature>
<evidence type="ECO:0000256" key="4">
    <source>
        <dbReference type="ARBA" id="ARBA00022692"/>
    </source>
</evidence>
<dbReference type="PANTHER" id="PTHR30106">
    <property type="entry name" value="INNER MEMBRANE PROTEIN YEIH-RELATED"/>
    <property type="match status" value="1"/>
</dbReference>
<dbReference type="Pfam" id="PF03601">
    <property type="entry name" value="Cons_hypoth698"/>
    <property type="match status" value="1"/>
</dbReference>
<evidence type="ECO:0000256" key="5">
    <source>
        <dbReference type="ARBA" id="ARBA00022989"/>
    </source>
</evidence>
<protein>
    <submittedName>
        <fullName evidence="8">Sulfate exporter family transporter</fullName>
    </submittedName>
</protein>
<feature type="transmembrane region" description="Helical" evidence="7">
    <location>
        <begin position="117"/>
        <end position="138"/>
    </location>
</feature>
<keyword evidence="4 7" id="KW-0812">Transmembrane</keyword>
<feature type="transmembrane region" description="Helical" evidence="7">
    <location>
        <begin position="20"/>
        <end position="49"/>
    </location>
</feature>
<gene>
    <name evidence="8" type="ORF">K1X11_006585</name>
</gene>
<name>A0ABZ1CBL2_9BACT</name>
<evidence type="ECO:0000256" key="2">
    <source>
        <dbReference type="ARBA" id="ARBA00007977"/>
    </source>
</evidence>
<comment type="similarity">
    <text evidence="2">Belongs to the UPF0324 family.</text>
</comment>
<dbReference type="RefSeq" id="WP_221030941.1">
    <property type="nucleotide sequence ID" value="NZ_CP139781.1"/>
</dbReference>
<feature type="transmembrane region" description="Helical" evidence="7">
    <location>
        <begin position="299"/>
        <end position="318"/>
    </location>
</feature>
<evidence type="ECO:0000313" key="9">
    <source>
        <dbReference type="Proteomes" id="UP000738431"/>
    </source>
</evidence>
<feature type="transmembrane region" description="Helical" evidence="7">
    <location>
        <begin position="239"/>
        <end position="258"/>
    </location>
</feature>
<keyword evidence="5 7" id="KW-1133">Transmembrane helix</keyword>
<feature type="transmembrane region" description="Helical" evidence="7">
    <location>
        <begin position="144"/>
        <end position="168"/>
    </location>
</feature>
<evidence type="ECO:0000256" key="1">
    <source>
        <dbReference type="ARBA" id="ARBA00004651"/>
    </source>
</evidence>
<dbReference type="PANTHER" id="PTHR30106:SF1">
    <property type="entry name" value="UPF0324 MEMBRANE PROTEIN FN0533"/>
    <property type="match status" value="1"/>
</dbReference>
<evidence type="ECO:0000256" key="7">
    <source>
        <dbReference type="SAM" id="Phobius"/>
    </source>
</evidence>
<evidence type="ECO:0000313" key="8">
    <source>
        <dbReference type="EMBL" id="WRQ89068.1"/>
    </source>
</evidence>
<sequence length="324" mass="33188">MTSGATPTTASTMLPSGLLLAGVIATLVVGVPPWLALLAGMAVGFSVGAPTWLPLSRATHLLLKSAVVGIGAGLNLAVVARVGVAGLGYTAVSLLLTGAVAFGLIRWLGVKSRLGTLIMVGTAICGGSAIAAVAPVIRAENDEISASLATVFLLNAVALLLFPVLGAWTHLAPEAYGLWCALAIHDTSSVVGASLAGGEEALAIATTVKLARALWIVPVALGLGLAFRGQGDQGTRRRVAIPWFIGGFLLVSALFTWLPGLSELAPVVVTGAKRLLTLSLFLVGVGMSWQAWRQAGLRALQMGVLLWFVVCVGTYLAIRAGWIA</sequence>
<reference evidence="8 9" key="1">
    <citation type="submission" date="2021-08" db="EMBL/GenBank/DDBJ databases">
        <authorList>
            <person name="Zhang D."/>
            <person name="Zhang A."/>
            <person name="Wang L."/>
        </authorList>
    </citation>
    <scope>NUCLEOTIDE SEQUENCE [LARGE SCALE GENOMIC DNA]</scope>
    <source>
        <strain evidence="8 9">WL0086</strain>
    </source>
</reference>
<evidence type="ECO:0000256" key="3">
    <source>
        <dbReference type="ARBA" id="ARBA00022475"/>
    </source>
</evidence>
<dbReference type="InterPro" id="IPR018383">
    <property type="entry name" value="UPF0324_pro"/>
</dbReference>
<keyword evidence="6 7" id="KW-0472">Membrane</keyword>
<reference evidence="8 9" key="2">
    <citation type="submission" date="2023-12" db="EMBL/GenBank/DDBJ databases">
        <title>Description of an unclassified Opitutus bacterium of Verrucomicrobiota.</title>
        <authorList>
            <person name="Zhang D.-F."/>
        </authorList>
    </citation>
    <scope>NUCLEOTIDE SEQUENCE [LARGE SCALE GENOMIC DNA]</scope>
    <source>
        <strain evidence="8 9">WL0086</strain>
    </source>
</reference>
<feature type="transmembrane region" description="Helical" evidence="7">
    <location>
        <begin position="61"/>
        <end position="80"/>
    </location>
</feature>
<evidence type="ECO:0000256" key="6">
    <source>
        <dbReference type="ARBA" id="ARBA00023136"/>
    </source>
</evidence>
<feature type="transmembrane region" description="Helical" evidence="7">
    <location>
        <begin position="175"/>
        <end position="196"/>
    </location>
</feature>
<comment type="subcellular location">
    <subcellularLocation>
        <location evidence="1">Cell membrane</location>
        <topology evidence="1">Multi-pass membrane protein</topology>
    </subcellularLocation>
</comment>
<dbReference type="EMBL" id="CP139781">
    <property type="protein sequence ID" value="WRQ89068.1"/>
    <property type="molecule type" value="Genomic_DNA"/>
</dbReference>
<dbReference type="Proteomes" id="UP000738431">
    <property type="component" value="Chromosome"/>
</dbReference>